<name>A0A2T0WJV3_9BACT</name>
<accession>A0A2T0WJV3</accession>
<dbReference type="InterPro" id="IPR036526">
    <property type="entry name" value="C-N_Hydrolase_sf"/>
</dbReference>
<dbReference type="PANTHER" id="PTHR43674">
    <property type="entry name" value="NITRILASE C965.09-RELATED"/>
    <property type="match status" value="1"/>
</dbReference>
<dbReference type="Pfam" id="PF00795">
    <property type="entry name" value="CN_hydrolase"/>
    <property type="match status" value="1"/>
</dbReference>
<dbReference type="SUPFAM" id="SSF56317">
    <property type="entry name" value="Carbon-nitrogen hydrolase"/>
    <property type="match status" value="1"/>
</dbReference>
<dbReference type="GO" id="GO:0016811">
    <property type="term" value="F:hydrolase activity, acting on carbon-nitrogen (but not peptide) bonds, in linear amides"/>
    <property type="evidence" value="ECO:0007669"/>
    <property type="project" value="TreeGrafter"/>
</dbReference>
<dbReference type="EMBL" id="PVTR01000007">
    <property type="protein sequence ID" value="PRY86988.1"/>
    <property type="molecule type" value="Genomic_DNA"/>
</dbReference>
<feature type="domain" description="CN hydrolase" evidence="2">
    <location>
        <begin position="65"/>
        <end position="277"/>
    </location>
</feature>
<dbReference type="Gene3D" id="3.60.110.10">
    <property type="entry name" value="Carbon-nitrogen hydrolase"/>
    <property type="match status" value="1"/>
</dbReference>
<dbReference type="Proteomes" id="UP000238157">
    <property type="component" value="Unassembled WGS sequence"/>
</dbReference>
<evidence type="ECO:0000256" key="1">
    <source>
        <dbReference type="ARBA" id="ARBA00022801"/>
    </source>
</evidence>
<organism evidence="3 4">
    <name type="scientific">Mongoliibacter ruber</name>
    <dbReference type="NCBI Taxonomy" id="1750599"/>
    <lineage>
        <taxon>Bacteria</taxon>
        <taxon>Pseudomonadati</taxon>
        <taxon>Bacteroidota</taxon>
        <taxon>Cytophagia</taxon>
        <taxon>Cytophagales</taxon>
        <taxon>Cyclobacteriaceae</taxon>
        <taxon>Mongoliibacter</taxon>
    </lineage>
</organism>
<keyword evidence="1 3" id="KW-0378">Hydrolase</keyword>
<dbReference type="AlphaFoldDB" id="A0A2T0WJV3"/>
<dbReference type="InterPro" id="IPR050345">
    <property type="entry name" value="Aliph_Amidase/BUP"/>
</dbReference>
<reference evidence="3 4" key="1">
    <citation type="submission" date="2018-03" db="EMBL/GenBank/DDBJ databases">
        <title>Genomic Encyclopedia of Archaeal and Bacterial Type Strains, Phase II (KMG-II): from individual species to whole genera.</title>
        <authorList>
            <person name="Goeker M."/>
        </authorList>
    </citation>
    <scope>NUCLEOTIDE SEQUENCE [LARGE SCALE GENOMIC DNA]</scope>
    <source>
        <strain evidence="3 4">DSM 27929</strain>
    </source>
</reference>
<comment type="caution">
    <text evidence="3">The sequence shown here is derived from an EMBL/GenBank/DDBJ whole genome shotgun (WGS) entry which is preliminary data.</text>
</comment>
<dbReference type="OrthoDB" id="9811121at2"/>
<proteinExistence type="predicted"/>
<dbReference type="RefSeq" id="WP_106134017.1">
    <property type="nucleotide sequence ID" value="NZ_PVTR01000007.1"/>
</dbReference>
<gene>
    <name evidence="3" type="ORF">CLW00_10756</name>
</gene>
<sequence length="376" mass="41547">MKYAVIIIAALIMVWVIWTQTGYNRDLPEVSGHISLVQEVNPLETDSIRGNIIGIQPFMLETDYLKAERFYAKMNAYLSEASSQGLILENSIVLLPEYLGTWLVIVDEKISVAESSSLTSAMAKLVFSNPVSFFQHFNYSAKESDKIAAALFRMKSEKMAEIYASTFSRLAKEYQVHIAAGSIILPEPKINGSKIEVYPTAPLYNTAFLFLPDGNIHPREVRKAFPIDSEHPFVTAADVKDIPQYQLPFGNVGVLVCADSWYPESYEAVKGVDIVLVNSYCAIDGAMDVPWGGYNGGPAPADVDFNDIGVLTEQEAWLKYALPGRLVQSGAEVGANVFLRGRLWDLGTDGQPFFLRGGALQHINPAEQGGIWSMQF</sequence>
<protein>
    <submittedName>
        <fullName evidence="3">Carbon-nitrogen hydrolase</fullName>
    </submittedName>
</protein>
<evidence type="ECO:0000259" key="2">
    <source>
        <dbReference type="Pfam" id="PF00795"/>
    </source>
</evidence>
<keyword evidence="4" id="KW-1185">Reference proteome</keyword>
<evidence type="ECO:0000313" key="4">
    <source>
        <dbReference type="Proteomes" id="UP000238157"/>
    </source>
</evidence>
<dbReference type="PANTHER" id="PTHR43674:SF13">
    <property type="entry name" value="CN HYDROLASE DOMAIN-CONTAINING PROTEIN"/>
    <property type="match status" value="1"/>
</dbReference>
<evidence type="ECO:0000313" key="3">
    <source>
        <dbReference type="EMBL" id="PRY86988.1"/>
    </source>
</evidence>
<dbReference type="InterPro" id="IPR003010">
    <property type="entry name" value="C-N_Hydrolase"/>
</dbReference>